<dbReference type="Proteomes" id="UP000515135">
    <property type="component" value="Unplaced"/>
</dbReference>
<dbReference type="RefSeq" id="XP_019646051.1">
    <property type="nucleotide sequence ID" value="XM_019790492.1"/>
</dbReference>
<dbReference type="OrthoDB" id="6133115at2759"/>
<evidence type="ECO:0000313" key="3">
    <source>
        <dbReference type="Proteomes" id="UP000515135"/>
    </source>
</evidence>
<dbReference type="GeneID" id="109486634"/>
<sequence>MEEDISKSVSVRGFPNVEGEELENLKDKLQIYFQSAKESRGGDVDHLELVEPGRMKIQFVEGEAATNVLSRPYHQINVFGKVYPLEVQPYRPAPTKPTQPHDAGQPGYPVGSNEQIYK</sequence>
<dbReference type="AlphaFoldDB" id="A0A6P5AVU4"/>
<dbReference type="KEGG" id="bbel:109486634"/>
<proteinExistence type="predicted"/>
<reference evidence="4" key="1">
    <citation type="submission" date="2025-08" db="UniProtKB">
        <authorList>
            <consortium name="RefSeq"/>
        </authorList>
    </citation>
    <scope>IDENTIFICATION</scope>
    <source>
        <tissue evidence="4">Gonad</tissue>
    </source>
</reference>
<evidence type="ECO:0000256" key="1">
    <source>
        <dbReference type="SAM" id="MobiDB-lite"/>
    </source>
</evidence>
<keyword evidence="3" id="KW-1185">Reference proteome</keyword>
<protein>
    <submittedName>
        <fullName evidence="4">Uncharacterized protein LOC109486634</fullName>
    </submittedName>
</protein>
<dbReference type="Gene3D" id="3.30.70.330">
    <property type="match status" value="1"/>
</dbReference>
<feature type="domain" description="PAR14-like first RRM" evidence="2">
    <location>
        <begin position="17"/>
        <end position="86"/>
    </location>
</feature>
<evidence type="ECO:0000259" key="2">
    <source>
        <dbReference type="Pfam" id="PF23222"/>
    </source>
</evidence>
<dbReference type="Pfam" id="PF23222">
    <property type="entry name" value="RRM_PARP14_1"/>
    <property type="match status" value="1"/>
</dbReference>
<dbReference type="InterPro" id="IPR012677">
    <property type="entry name" value="Nucleotide-bd_a/b_plait_sf"/>
</dbReference>
<name>A0A6P5AVU4_BRABE</name>
<dbReference type="InterPro" id="IPR057051">
    <property type="entry name" value="PARP14_RPM_1"/>
</dbReference>
<evidence type="ECO:0000313" key="4">
    <source>
        <dbReference type="RefSeq" id="XP_019646051.1"/>
    </source>
</evidence>
<organism evidence="3 4">
    <name type="scientific">Branchiostoma belcheri</name>
    <name type="common">Amphioxus</name>
    <dbReference type="NCBI Taxonomy" id="7741"/>
    <lineage>
        <taxon>Eukaryota</taxon>
        <taxon>Metazoa</taxon>
        <taxon>Chordata</taxon>
        <taxon>Cephalochordata</taxon>
        <taxon>Leptocardii</taxon>
        <taxon>Amphioxiformes</taxon>
        <taxon>Branchiostomatidae</taxon>
        <taxon>Branchiostoma</taxon>
    </lineage>
</organism>
<feature type="region of interest" description="Disordered" evidence="1">
    <location>
        <begin position="89"/>
        <end position="118"/>
    </location>
</feature>
<accession>A0A6P5AVU4</accession>
<gene>
    <name evidence="4" type="primary">LOC109486634</name>
</gene>